<keyword evidence="4" id="KW-1185">Reference proteome</keyword>
<feature type="domain" description="C2H2-type" evidence="2">
    <location>
        <begin position="107"/>
        <end position="130"/>
    </location>
</feature>
<feature type="domain" description="C2H2-type" evidence="2">
    <location>
        <begin position="147"/>
        <end position="170"/>
    </location>
</feature>
<feature type="compositionally biased region" description="Basic and acidic residues" evidence="1">
    <location>
        <begin position="203"/>
        <end position="228"/>
    </location>
</feature>
<feature type="compositionally biased region" description="Polar residues" evidence="1">
    <location>
        <begin position="331"/>
        <end position="344"/>
    </location>
</feature>
<dbReference type="InterPro" id="IPR013087">
    <property type="entry name" value="Znf_C2H2_type"/>
</dbReference>
<feature type="compositionally biased region" description="Gly residues" evidence="1">
    <location>
        <begin position="299"/>
        <end position="310"/>
    </location>
</feature>
<feature type="compositionally biased region" description="Low complexity" evidence="1">
    <location>
        <begin position="25"/>
        <end position="42"/>
    </location>
</feature>
<dbReference type="Proteomes" id="UP000559027">
    <property type="component" value="Unassembled WGS sequence"/>
</dbReference>
<gene>
    <name evidence="3" type="ORF">D9756_002195</name>
</gene>
<dbReference type="InterPro" id="IPR039258">
    <property type="entry name" value="ZNF511"/>
</dbReference>
<feature type="region of interest" description="Disordered" evidence="1">
    <location>
        <begin position="203"/>
        <end position="279"/>
    </location>
</feature>
<dbReference type="PROSITE" id="PS00028">
    <property type="entry name" value="ZINC_FINGER_C2H2_1"/>
    <property type="match status" value="2"/>
</dbReference>
<dbReference type="EMBL" id="JAACJO010000002">
    <property type="protein sequence ID" value="KAF5362318.1"/>
    <property type="molecule type" value="Genomic_DNA"/>
</dbReference>
<dbReference type="SMART" id="SM00355">
    <property type="entry name" value="ZnF_C2H2"/>
    <property type="match status" value="2"/>
</dbReference>
<evidence type="ECO:0000313" key="3">
    <source>
        <dbReference type="EMBL" id="KAF5362318.1"/>
    </source>
</evidence>
<organism evidence="3 4">
    <name type="scientific">Leucocoprinus leucothites</name>
    <dbReference type="NCBI Taxonomy" id="201217"/>
    <lineage>
        <taxon>Eukaryota</taxon>
        <taxon>Fungi</taxon>
        <taxon>Dikarya</taxon>
        <taxon>Basidiomycota</taxon>
        <taxon>Agaricomycotina</taxon>
        <taxon>Agaricomycetes</taxon>
        <taxon>Agaricomycetidae</taxon>
        <taxon>Agaricales</taxon>
        <taxon>Agaricineae</taxon>
        <taxon>Agaricaceae</taxon>
        <taxon>Leucocoprinus</taxon>
    </lineage>
</organism>
<evidence type="ECO:0000259" key="2">
    <source>
        <dbReference type="PROSITE" id="PS00028"/>
    </source>
</evidence>
<feature type="compositionally biased region" description="Basic residues" evidence="1">
    <location>
        <begin position="403"/>
        <end position="415"/>
    </location>
</feature>
<name>A0A8H5LM86_9AGAR</name>
<dbReference type="PANTHER" id="PTHR21354:SF0">
    <property type="entry name" value="ZINC FINGER PROTEIN 511"/>
    <property type="match status" value="1"/>
</dbReference>
<comment type="caution">
    <text evidence="3">The sequence shown here is derived from an EMBL/GenBank/DDBJ whole genome shotgun (WGS) entry which is preliminary data.</text>
</comment>
<feature type="compositionally biased region" description="Acidic residues" evidence="1">
    <location>
        <begin position="229"/>
        <end position="252"/>
    </location>
</feature>
<feature type="compositionally biased region" description="Basic residues" evidence="1">
    <location>
        <begin position="357"/>
        <end position="366"/>
    </location>
</feature>
<proteinExistence type="predicted"/>
<feature type="region of interest" description="Disordered" evidence="1">
    <location>
        <begin position="1"/>
        <end position="73"/>
    </location>
</feature>
<evidence type="ECO:0000313" key="4">
    <source>
        <dbReference type="Proteomes" id="UP000559027"/>
    </source>
</evidence>
<accession>A0A8H5LM86</accession>
<protein>
    <recommendedName>
        <fullName evidence="2">C2H2-type domain-containing protein</fullName>
    </recommendedName>
</protein>
<sequence length="415" mass="43846">MATPHSPPTATTIGKRARPLTPRRSSTTSSSTSNLSSSSTSSPETKIARSSRSPDTSFSNDTGEGTHGATDRPILCTLPPTCNRHPITLANSKELERHYATYHAHVCEQPGCGCVFPEARLLELHQTECHDPLAAVRKERGEKIFGCMVASCDRYFQSPKARRLHMIEAHKYPKEFFFAVTNKGIGGLLKKWGEGVSMVRGEWKPRDKDDTKPKKGKGKTDTGDKMLVENDDDDESPSEEEEDPVQEVDMEELERTPKPGVRTLHPTSPPKSGGVKSDVDALADGMSSLSLIPSSIRFGRGGRGGGLGVRGRGRGGRGGIVPPQGAVPNTGGHQRSTSSSSATDAKQLGASGSGRGRGGKKGKGHRTNASIGTGMEMDVPGGEGGDPVVLPPAGASKAERGRGSGRGKRGSGKGH</sequence>
<dbReference type="OrthoDB" id="18440at2759"/>
<feature type="compositionally biased region" description="Polar residues" evidence="1">
    <location>
        <begin position="48"/>
        <end position="63"/>
    </location>
</feature>
<reference evidence="3 4" key="1">
    <citation type="journal article" date="2020" name="ISME J.">
        <title>Uncovering the hidden diversity of litter-decomposition mechanisms in mushroom-forming fungi.</title>
        <authorList>
            <person name="Floudas D."/>
            <person name="Bentzer J."/>
            <person name="Ahren D."/>
            <person name="Johansson T."/>
            <person name="Persson P."/>
            <person name="Tunlid A."/>
        </authorList>
    </citation>
    <scope>NUCLEOTIDE SEQUENCE [LARGE SCALE GENOMIC DNA]</scope>
    <source>
        <strain evidence="3 4">CBS 146.42</strain>
    </source>
</reference>
<dbReference type="AlphaFoldDB" id="A0A8H5LM86"/>
<dbReference type="PANTHER" id="PTHR21354">
    <property type="entry name" value="ZINC FINGER PROTEIN 511"/>
    <property type="match status" value="1"/>
</dbReference>
<evidence type="ECO:0000256" key="1">
    <source>
        <dbReference type="SAM" id="MobiDB-lite"/>
    </source>
</evidence>
<feature type="region of interest" description="Disordered" evidence="1">
    <location>
        <begin position="293"/>
        <end position="415"/>
    </location>
</feature>